<evidence type="ECO:0000313" key="3">
    <source>
        <dbReference type="Proteomes" id="UP000217895"/>
    </source>
</evidence>
<keyword evidence="3" id="KW-1185">Reference proteome</keyword>
<feature type="chain" id="PRO_5011120010" description="Serine/threonine protein kinase" evidence="1">
    <location>
        <begin position="31"/>
        <end position="212"/>
    </location>
</feature>
<reference evidence="2 3" key="1">
    <citation type="submission" date="2017-06" db="EMBL/GenBank/DDBJ databases">
        <title>Genome sequencing of cyanobaciteial culture collection at National Institute for Environmental Studies (NIES).</title>
        <authorList>
            <person name="Hirose Y."/>
            <person name="Shimura Y."/>
            <person name="Fujisawa T."/>
            <person name="Nakamura Y."/>
            <person name="Kawachi M."/>
        </authorList>
    </citation>
    <scope>NUCLEOTIDE SEQUENCE [LARGE SCALE GENOMIC DNA]</scope>
    <source>
        <strain evidence="2 3">NIES-2135</strain>
    </source>
</reference>
<gene>
    <name evidence="2" type="ORF">NIES2135_37430</name>
</gene>
<evidence type="ECO:0000256" key="1">
    <source>
        <dbReference type="SAM" id="SignalP"/>
    </source>
</evidence>
<accession>A0A1Z4JJG6</accession>
<keyword evidence="1" id="KW-0732">Signal</keyword>
<dbReference type="EMBL" id="AP018203">
    <property type="protein sequence ID" value="BAY56881.1"/>
    <property type="molecule type" value="Genomic_DNA"/>
</dbReference>
<protein>
    <recommendedName>
        <fullName evidence="4">Serine/threonine protein kinase</fullName>
    </recommendedName>
</protein>
<sequence length="212" mass="23747">MQEAMTRCYPFQKWILSSVVLSLIAGTTIACETKSPTIENSPENSPTPAAQVASAGVYRNDRLGFEFRYPEKNFVVDPQTKVPPTEELTIATIEIWTQQQYQKLKAGAYEGGTEYPANVQVAVYQNPKQLDLQNWVAQNNRFSAPKQFKPTTIAGRSGIAFQSSGLYEHEHIAFRSADREITLITLAKIGDSNNDSAYQTAFDQIIRSFKKI</sequence>
<name>A0A1Z4JJG6_LEPBY</name>
<evidence type="ECO:0000313" key="2">
    <source>
        <dbReference type="EMBL" id="BAY56881.1"/>
    </source>
</evidence>
<dbReference type="Proteomes" id="UP000217895">
    <property type="component" value="Chromosome"/>
</dbReference>
<proteinExistence type="predicted"/>
<evidence type="ECO:0008006" key="4">
    <source>
        <dbReference type="Google" id="ProtNLM"/>
    </source>
</evidence>
<feature type="signal peptide" evidence="1">
    <location>
        <begin position="1"/>
        <end position="30"/>
    </location>
</feature>
<dbReference type="AlphaFoldDB" id="A0A1Z4JJG6"/>
<dbReference type="PROSITE" id="PS51257">
    <property type="entry name" value="PROKAR_LIPOPROTEIN"/>
    <property type="match status" value="1"/>
</dbReference>
<organism evidence="2 3">
    <name type="scientific">Leptolyngbya boryana NIES-2135</name>
    <dbReference type="NCBI Taxonomy" id="1973484"/>
    <lineage>
        <taxon>Bacteria</taxon>
        <taxon>Bacillati</taxon>
        <taxon>Cyanobacteriota</taxon>
        <taxon>Cyanophyceae</taxon>
        <taxon>Leptolyngbyales</taxon>
        <taxon>Leptolyngbyaceae</taxon>
        <taxon>Leptolyngbya group</taxon>
        <taxon>Leptolyngbya</taxon>
    </lineage>
</organism>